<evidence type="ECO:0000256" key="8">
    <source>
        <dbReference type="ARBA" id="ARBA00022840"/>
    </source>
</evidence>
<dbReference type="InterPro" id="IPR042103">
    <property type="entry name" value="SerRS_1_N_sf"/>
</dbReference>
<dbReference type="Pfam" id="PF00587">
    <property type="entry name" value="tRNA-synt_2b"/>
    <property type="match status" value="1"/>
</dbReference>
<comment type="similarity">
    <text evidence="3">Belongs to the class-II aminoacyl-tRNA synthetase family. Type-1 seryl-tRNA synthetase subfamily.</text>
</comment>
<organism evidence="18 19">
    <name type="scientific">Winogradskyella sediminis</name>
    <dbReference type="NCBI Taxonomy" id="1382466"/>
    <lineage>
        <taxon>Bacteria</taxon>
        <taxon>Pseudomonadati</taxon>
        <taxon>Bacteroidota</taxon>
        <taxon>Flavobacteriia</taxon>
        <taxon>Flavobacteriales</taxon>
        <taxon>Flavobacteriaceae</taxon>
        <taxon>Winogradskyella</taxon>
    </lineage>
</organism>
<name>A0A1H1R537_9FLAO</name>
<dbReference type="EC" id="6.1.1.11" evidence="4 14"/>
<keyword evidence="5" id="KW-0963">Cytoplasm</keyword>
<keyword evidence="6" id="KW-0436">Ligase</keyword>
<evidence type="ECO:0000256" key="2">
    <source>
        <dbReference type="ARBA" id="ARBA00005045"/>
    </source>
</evidence>
<dbReference type="SUPFAM" id="SSF55681">
    <property type="entry name" value="Class II aaRS and biotin synthetases"/>
    <property type="match status" value="1"/>
</dbReference>
<evidence type="ECO:0000256" key="13">
    <source>
        <dbReference type="ARBA" id="ARBA00048823"/>
    </source>
</evidence>
<gene>
    <name evidence="18" type="ORF">SAMN04489797_1317</name>
</gene>
<dbReference type="PROSITE" id="PS50862">
    <property type="entry name" value="AA_TRNA_LIGASE_II"/>
    <property type="match status" value="1"/>
</dbReference>
<dbReference type="InterPro" id="IPR002314">
    <property type="entry name" value="aa-tRNA-synt_IIb"/>
</dbReference>
<keyword evidence="8 16" id="KW-0067">ATP-binding</keyword>
<dbReference type="SUPFAM" id="SSF46589">
    <property type="entry name" value="tRNA-binding arm"/>
    <property type="match status" value="1"/>
</dbReference>
<evidence type="ECO:0000256" key="3">
    <source>
        <dbReference type="ARBA" id="ARBA00010728"/>
    </source>
</evidence>
<dbReference type="Pfam" id="PF02403">
    <property type="entry name" value="Seryl_tRNA_N"/>
    <property type="match status" value="1"/>
</dbReference>
<feature type="binding site" evidence="15">
    <location>
        <position position="287"/>
    </location>
    <ligand>
        <name>L-serine</name>
        <dbReference type="ChEBI" id="CHEBI:33384"/>
    </ligand>
</feature>
<keyword evidence="10 18" id="KW-0030">Aminoacyl-tRNA synthetase</keyword>
<dbReference type="PRINTS" id="PR00981">
    <property type="entry name" value="TRNASYNTHSER"/>
</dbReference>
<evidence type="ECO:0000256" key="4">
    <source>
        <dbReference type="ARBA" id="ARBA00012840"/>
    </source>
</evidence>
<dbReference type="GO" id="GO:0006434">
    <property type="term" value="P:seryl-tRNA aminoacylation"/>
    <property type="evidence" value="ECO:0007669"/>
    <property type="project" value="UniProtKB-UniRule"/>
</dbReference>
<comment type="catalytic activity">
    <reaction evidence="13">
        <text>tRNA(Ser) + L-serine + ATP = L-seryl-tRNA(Ser) + AMP + diphosphate + H(+)</text>
        <dbReference type="Rhea" id="RHEA:12292"/>
        <dbReference type="Rhea" id="RHEA-COMP:9669"/>
        <dbReference type="Rhea" id="RHEA-COMP:9703"/>
        <dbReference type="ChEBI" id="CHEBI:15378"/>
        <dbReference type="ChEBI" id="CHEBI:30616"/>
        <dbReference type="ChEBI" id="CHEBI:33019"/>
        <dbReference type="ChEBI" id="CHEBI:33384"/>
        <dbReference type="ChEBI" id="CHEBI:78442"/>
        <dbReference type="ChEBI" id="CHEBI:78533"/>
        <dbReference type="ChEBI" id="CHEBI:456215"/>
        <dbReference type="EC" id="6.1.1.11"/>
    </reaction>
</comment>
<evidence type="ECO:0000313" key="18">
    <source>
        <dbReference type="EMBL" id="SDS30725.1"/>
    </source>
</evidence>
<comment type="pathway">
    <text evidence="2">Aminoacyl-tRNA biosynthesis; selenocysteinyl-tRNA(Sec) biosynthesis; L-seryl-tRNA(Sec) from L-serine and tRNA(Sec): step 1/1.</text>
</comment>
<dbReference type="PIRSF" id="PIRSF001529">
    <property type="entry name" value="Ser-tRNA-synth_IIa"/>
    <property type="match status" value="1"/>
</dbReference>
<feature type="binding site" evidence="15">
    <location>
        <position position="233"/>
    </location>
    <ligand>
        <name>L-serine</name>
        <dbReference type="ChEBI" id="CHEBI:33384"/>
    </ligand>
</feature>
<feature type="binding site" evidence="15">
    <location>
        <position position="384"/>
    </location>
    <ligand>
        <name>L-serine</name>
        <dbReference type="ChEBI" id="CHEBI:33384"/>
    </ligand>
</feature>
<keyword evidence="9" id="KW-0648">Protein biosynthesis</keyword>
<dbReference type="InterPro" id="IPR045864">
    <property type="entry name" value="aa-tRNA-synth_II/BPL/LPL"/>
</dbReference>
<keyword evidence="19" id="KW-1185">Reference proteome</keyword>
<feature type="binding site" evidence="16">
    <location>
        <begin position="264"/>
        <end position="266"/>
    </location>
    <ligand>
        <name>ATP</name>
        <dbReference type="ChEBI" id="CHEBI:30616"/>
    </ligand>
</feature>
<dbReference type="Gene3D" id="3.30.930.10">
    <property type="entry name" value="Bira Bifunctional Protein, Domain 2"/>
    <property type="match status" value="1"/>
</dbReference>
<dbReference type="Gene3D" id="1.10.287.40">
    <property type="entry name" value="Serine-tRNA synthetase, tRNA binding domain"/>
    <property type="match status" value="1"/>
</dbReference>
<evidence type="ECO:0000256" key="12">
    <source>
        <dbReference type="ARBA" id="ARBA00047929"/>
    </source>
</evidence>
<dbReference type="STRING" id="1249933.SAMN04489797_1317"/>
<reference evidence="18 19" key="1">
    <citation type="submission" date="2016-10" db="EMBL/GenBank/DDBJ databases">
        <authorList>
            <person name="Varghese N."/>
            <person name="Submissions S."/>
        </authorList>
    </citation>
    <scope>NUCLEOTIDE SEQUENCE [LARGE SCALE GENOMIC DNA]</scope>
    <source>
        <strain evidence="18 19">RHA_55</strain>
    </source>
</reference>
<dbReference type="PANTHER" id="PTHR43697">
    <property type="entry name" value="SERYL-TRNA SYNTHETASE"/>
    <property type="match status" value="1"/>
</dbReference>
<keyword evidence="7" id="KW-0547">Nucleotide-binding</keyword>
<dbReference type="InterPro" id="IPR010978">
    <property type="entry name" value="tRNA-bd_arm"/>
</dbReference>
<feature type="domain" description="Aminoacyl-transfer RNA synthetases class-II family profile" evidence="17">
    <location>
        <begin position="175"/>
        <end position="415"/>
    </location>
</feature>
<accession>A0A1H1R537</accession>
<evidence type="ECO:0000256" key="11">
    <source>
        <dbReference type="ARBA" id="ARBA00039158"/>
    </source>
</evidence>
<sequence length="423" mass="47717">MLQVAFIQENKEDIIARLAKRNIDATEMINEAIAFDEDRKAIQTKLDSTKAESNTLSKEIGHLYKSGEAQKANILKEKTTQLKEVTKTLEQELNNKIKALADVLYKIPNVPNPIVPAGNTDEDNEETLRVGDIPKLHANALPHWELAKKYNIIDFELGNKITGAGFPVYIGKGARLQRALITYFLDKNTEAGYTEYQVPHLVNEASGFGTGQLPDKEGQMYHVTEDNLYLIPTAEVPATNMFRDTLLNESDLPIQITGYTPCFRREAGSYGAHVRGLNRLHQFDKVEILRVEHPEHSYKALDSMVKHVQEILEDLKLPYRILRLCGGDLGFTSALTYDFEVFSTAQDRWLEVSSVSNFETFQANRLKLRFKNSEGKNELCHTLNGSSLALPRILAGILENYQTEDGIKIPEVLIPYTGFDMIS</sequence>
<evidence type="ECO:0000256" key="10">
    <source>
        <dbReference type="ARBA" id="ARBA00023146"/>
    </source>
</evidence>
<dbReference type="NCBIfam" id="TIGR00414">
    <property type="entry name" value="serS"/>
    <property type="match status" value="1"/>
</dbReference>
<dbReference type="InterPro" id="IPR015866">
    <property type="entry name" value="Ser-tRNA-synth_1_N"/>
</dbReference>
<evidence type="ECO:0000256" key="9">
    <source>
        <dbReference type="ARBA" id="ARBA00022917"/>
    </source>
</evidence>
<dbReference type="GO" id="GO:0004828">
    <property type="term" value="F:serine-tRNA ligase activity"/>
    <property type="evidence" value="ECO:0007669"/>
    <property type="project" value="UniProtKB-UniRule"/>
</dbReference>
<dbReference type="EMBL" id="LT629774">
    <property type="protein sequence ID" value="SDS30725.1"/>
    <property type="molecule type" value="Genomic_DNA"/>
</dbReference>
<dbReference type="Proteomes" id="UP000198963">
    <property type="component" value="Chromosome I"/>
</dbReference>
<evidence type="ECO:0000256" key="7">
    <source>
        <dbReference type="ARBA" id="ARBA00022741"/>
    </source>
</evidence>
<comment type="catalytic activity">
    <reaction evidence="12">
        <text>tRNA(Sec) + L-serine + ATP = L-seryl-tRNA(Sec) + AMP + diphosphate + H(+)</text>
        <dbReference type="Rhea" id="RHEA:42580"/>
        <dbReference type="Rhea" id="RHEA-COMP:9742"/>
        <dbReference type="Rhea" id="RHEA-COMP:10128"/>
        <dbReference type="ChEBI" id="CHEBI:15378"/>
        <dbReference type="ChEBI" id="CHEBI:30616"/>
        <dbReference type="ChEBI" id="CHEBI:33019"/>
        <dbReference type="ChEBI" id="CHEBI:33384"/>
        <dbReference type="ChEBI" id="CHEBI:78442"/>
        <dbReference type="ChEBI" id="CHEBI:78533"/>
        <dbReference type="ChEBI" id="CHEBI:456215"/>
        <dbReference type="EC" id="6.1.1.11"/>
    </reaction>
</comment>
<dbReference type="InterPro" id="IPR006195">
    <property type="entry name" value="aa-tRNA-synth_II"/>
</dbReference>
<dbReference type="AlphaFoldDB" id="A0A1H1R537"/>
<evidence type="ECO:0000313" key="19">
    <source>
        <dbReference type="Proteomes" id="UP000198963"/>
    </source>
</evidence>
<feature type="binding site" evidence="15">
    <location>
        <position position="264"/>
    </location>
    <ligand>
        <name>L-serine</name>
        <dbReference type="ChEBI" id="CHEBI:33384"/>
    </ligand>
</feature>
<evidence type="ECO:0000256" key="1">
    <source>
        <dbReference type="ARBA" id="ARBA00004496"/>
    </source>
</evidence>
<dbReference type="GO" id="GO:0005524">
    <property type="term" value="F:ATP binding"/>
    <property type="evidence" value="ECO:0007669"/>
    <property type="project" value="UniProtKB-KW"/>
</dbReference>
<evidence type="ECO:0000256" key="16">
    <source>
        <dbReference type="PIRSR" id="PIRSR001529-2"/>
    </source>
</evidence>
<comment type="subcellular location">
    <subcellularLocation>
        <location evidence="1">Cytoplasm</location>
    </subcellularLocation>
</comment>
<evidence type="ECO:0000256" key="6">
    <source>
        <dbReference type="ARBA" id="ARBA00022598"/>
    </source>
</evidence>
<dbReference type="PANTHER" id="PTHR43697:SF1">
    <property type="entry name" value="SERINE--TRNA LIGASE"/>
    <property type="match status" value="1"/>
</dbReference>
<dbReference type="InterPro" id="IPR002317">
    <property type="entry name" value="Ser-tRNA-ligase_type_1"/>
</dbReference>
<evidence type="ECO:0000256" key="5">
    <source>
        <dbReference type="ARBA" id="ARBA00022490"/>
    </source>
</evidence>
<proteinExistence type="inferred from homology"/>
<evidence type="ECO:0000256" key="15">
    <source>
        <dbReference type="PIRSR" id="PIRSR001529-1"/>
    </source>
</evidence>
<dbReference type="GO" id="GO:0005737">
    <property type="term" value="C:cytoplasm"/>
    <property type="evidence" value="ECO:0007669"/>
    <property type="project" value="UniProtKB-SubCell"/>
</dbReference>
<evidence type="ECO:0000259" key="17">
    <source>
        <dbReference type="PROSITE" id="PS50862"/>
    </source>
</evidence>
<evidence type="ECO:0000256" key="14">
    <source>
        <dbReference type="NCBIfam" id="TIGR00414"/>
    </source>
</evidence>
<feature type="binding site" evidence="16">
    <location>
        <begin position="351"/>
        <end position="354"/>
    </location>
    <ligand>
        <name>ATP</name>
        <dbReference type="ChEBI" id="CHEBI:30616"/>
    </ligand>
</feature>
<dbReference type="RefSeq" id="WP_092445453.1">
    <property type="nucleotide sequence ID" value="NZ_JBLXAG010000041.1"/>
</dbReference>
<protein>
    <recommendedName>
        <fullName evidence="11 14">Serine--tRNA ligase</fullName>
        <ecNumber evidence="4 14">6.1.1.11</ecNumber>
    </recommendedName>
</protein>